<dbReference type="Proteomes" id="UP000198724">
    <property type="component" value="Unassembled WGS sequence"/>
</dbReference>
<evidence type="ECO:0000313" key="2">
    <source>
        <dbReference type="EMBL" id="SFG61643.1"/>
    </source>
</evidence>
<evidence type="ECO:0000256" key="1">
    <source>
        <dbReference type="SAM" id="SignalP"/>
    </source>
</evidence>
<feature type="chain" id="PRO_5011784695" description="Secreted protein" evidence="1">
    <location>
        <begin position="42"/>
        <end position="243"/>
    </location>
</feature>
<sequence>MHIKHPKQHVFHDILTCMKNALKALSLALFACALFSLDAAAQYTSTTDMEARPVHEYNAITMIGSPYLHPDFAEGTITLSNGTIYEGVNIMYDQVRDVIVFKGKDGQVKELIEPVKEFSINYIHNNGKLHKTFRKGYTGEGVSADAFLEVLADGKTTLLKKTSKKIFDRKGYSSATIDREVQESEEYYIATGNKLTKVKKSKGSLLAAMPGKADDLQSYIKTNALNLRNDSDIIKLVEHYNSL</sequence>
<gene>
    <name evidence="2" type="ORF">SAMN05421739_10334</name>
</gene>
<dbReference type="STRING" id="1436961.SAMN05421739_10334"/>
<keyword evidence="3" id="KW-1185">Reference proteome</keyword>
<dbReference type="EMBL" id="FOOT01000003">
    <property type="protein sequence ID" value="SFG61643.1"/>
    <property type="molecule type" value="Genomic_DNA"/>
</dbReference>
<dbReference type="AlphaFoldDB" id="A0A1I2T9F3"/>
<feature type="signal peptide" evidence="1">
    <location>
        <begin position="1"/>
        <end position="41"/>
    </location>
</feature>
<proteinExistence type="predicted"/>
<accession>A0A1I2T9F3</accession>
<organism evidence="2 3">
    <name type="scientific">Pontibacter chinhatensis</name>
    <dbReference type="NCBI Taxonomy" id="1436961"/>
    <lineage>
        <taxon>Bacteria</taxon>
        <taxon>Pseudomonadati</taxon>
        <taxon>Bacteroidota</taxon>
        <taxon>Cytophagia</taxon>
        <taxon>Cytophagales</taxon>
        <taxon>Hymenobacteraceae</taxon>
        <taxon>Pontibacter</taxon>
    </lineage>
</organism>
<protein>
    <recommendedName>
        <fullName evidence="4">Secreted protein</fullName>
    </recommendedName>
</protein>
<evidence type="ECO:0008006" key="4">
    <source>
        <dbReference type="Google" id="ProtNLM"/>
    </source>
</evidence>
<keyword evidence="1" id="KW-0732">Signal</keyword>
<evidence type="ECO:0000313" key="3">
    <source>
        <dbReference type="Proteomes" id="UP000198724"/>
    </source>
</evidence>
<name>A0A1I2T9F3_9BACT</name>
<reference evidence="3" key="1">
    <citation type="submission" date="2016-10" db="EMBL/GenBank/DDBJ databases">
        <authorList>
            <person name="Varghese N."/>
            <person name="Submissions S."/>
        </authorList>
    </citation>
    <scope>NUCLEOTIDE SEQUENCE [LARGE SCALE GENOMIC DNA]</scope>
    <source>
        <strain evidence="3">LP51</strain>
    </source>
</reference>